<dbReference type="Proteomes" id="UP000192760">
    <property type="component" value="Unassembled WGS sequence"/>
</dbReference>
<evidence type="ECO:0000313" key="4">
    <source>
        <dbReference type="EMBL" id="ORB08731.1"/>
    </source>
</evidence>
<dbReference type="EMBL" id="AP022590">
    <property type="protein sequence ID" value="BBY41663.1"/>
    <property type="molecule type" value="Genomic_DNA"/>
</dbReference>
<organism evidence="4 5">
    <name type="scientific">Mycobacterium mantenii</name>
    <dbReference type="NCBI Taxonomy" id="560555"/>
    <lineage>
        <taxon>Bacteria</taxon>
        <taxon>Bacillati</taxon>
        <taxon>Actinomycetota</taxon>
        <taxon>Actinomycetes</taxon>
        <taxon>Mycobacteriales</taxon>
        <taxon>Mycobacteriaceae</taxon>
        <taxon>Mycobacterium</taxon>
        <taxon>Mycobacterium avium complex (MAC)</taxon>
    </lineage>
</organism>
<dbReference type="Proteomes" id="UP000465812">
    <property type="component" value="Chromosome"/>
</dbReference>
<sequence length="85" mass="9640">MPDTGVRRLATVDEFCEYAGLTRGQAAQMRYMGSGPEFVKVTGRQVRYRWSDVEKWVESRTRSRTDDPTVRGQQRADEPRGAAAS</sequence>
<evidence type="ECO:0000313" key="5">
    <source>
        <dbReference type="Proteomes" id="UP000192760"/>
    </source>
</evidence>
<dbReference type="RefSeq" id="WP_083092781.1">
    <property type="nucleotide sequence ID" value="NZ_AP022590.1"/>
</dbReference>
<accession>A0A1X0G3X2</accession>
<reference evidence="2 6" key="2">
    <citation type="journal article" date="2019" name="Emerg. Microbes Infect.">
        <title>Comprehensive subspecies identification of 175 nontuberculous mycobacteria species based on 7547 genomic profiles.</title>
        <authorList>
            <person name="Matsumoto Y."/>
            <person name="Kinjo T."/>
            <person name="Motooka D."/>
            <person name="Nabeya D."/>
            <person name="Jung N."/>
            <person name="Uechi K."/>
            <person name="Horii T."/>
            <person name="Iida T."/>
            <person name="Fujita J."/>
            <person name="Nakamura S."/>
        </authorList>
    </citation>
    <scope>NUCLEOTIDE SEQUENCE [LARGE SCALE GENOMIC DNA]</scope>
    <source>
        <strain evidence="2 6">JCM 18113</strain>
    </source>
</reference>
<protein>
    <recommendedName>
        <fullName evidence="7">DNA-binding protein</fullName>
    </recommendedName>
</protein>
<reference evidence="4 5" key="1">
    <citation type="submission" date="2017-02" db="EMBL/GenBank/DDBJ databases">
        <title>The new phylogeny of genus Mycobacterium.</title>
        <authorList>
            <person name="Tortoli E."/>
            <person name="Trovato A."/>
            <person name="Cirillo D.M."/>
        </authorList>
    </citation>
    <scope>NUCLEOTIDE SEQUENCE [LARGE SCALE GENOMIC DNA]</scope>
    <source>
        <strain evidence="4 5">DSM 45255</strain>
    </source>
</reference>
<evidence type="ECO:0000313" key="3">
    <source>
        <dbReference type="EMBL" id="BBY41663.1"/>
    </source>
</evidence>
<proteinExistence type="predicted"/>
<name>A0A1X0G3X2_MYCNT</name>
<evidence type="ECO:0000313" key="2">
    <source>
        <dbReference type="EMBL" id="BBY35880.1"/>
    </source>
</evidence>
<dbReference type="EMBL" id="MVHW01000002">
    <property type="protein sequence ID" value="ORB08731.1"/>
    <property type="molecule type" value="Genomic_DNA"/>
</dbReference>
<dbReference type="EMBL" id="AP022590">
    <property type="protein sequence ID" value="BBY35880.1"/>
    <property type="molecule type" value="Genomic_DNA"/>
</dbReference>
<feature type="region of interest" description="Disordered" evidence="1">
    <location>
        <begin position="57"/>
        <end position="85"/>
    </location>
</feature>
<dbReference type="InterPro" id="IPR009061">
    <property type="entry name" value="DNA-bd_dom_put_sf"/>
</dbReference>
<dbReference type="SUPFAM" id="SSF46955">
    <property type="entry name" value="Putative DNA-binding domain"/>
    <property type="match status" value="1"/>
</dbReference>
<keyword evidence="6" id="KW-1185">Reference proteome</keyword>
<evidence type="ECO:0000313" key="6">
    <source>
        <dbReference type="Proteomes" id="UP000465812"/>
    </source>
</evidence>
<gene>
    <name evidence="4" type="ORF">BST30_01970</name>
    <name evidence="2" type="ORF">MMAN_00140</name>
    <name evidence="3" type="ORF">MMAN_57970</name>
</gene>
<evidence type="ECO:0008006" key="7">
    <source>
        <dbReference type="Google" id="ProtNLM"/>
    </source>
</evidence>
<dbReference type="AlphaFoldDB" id="A0A1X0G3X2"/>
<evidence type="ECO:0000256" key="1">
    <source>
        <dbReference type="SAM" id="MobiDB-lite"/>
    </source>
</evidence>
<dbReference type="STRING" id="560555.BST30_01970"/>
<reference evidence="2" key="3">
    <citation type="submission" date="2020-02" db="EMBL/GenBank/DDBJ databases">
        <authorList>
            <person name="Matsumoto Y."/>
            <person name="Motooka D."/>
            <person name="Nakamura S."/>
        </authorList>
    </citation>
    <scope>NUCLEOTIDE SEQUENCE</scope>
    <source>
        <strain evidence="2">JCM 18113</strain>
    </source>
</reference>